<organism evidence="2 3">
    <name type="scientific">Psilocybe cyanescens</name>
    <dbReference type="NCBI Taxonomy" id="93625"/>
    <lineage>
        <taxon>Eukaryota</taxon>
        <taxon>Fungi</taxon>
        <taxon>Dikarya</taxon>
        <taxon>Basidiomycota</taxon>
        <taxon>Agaricomycotina</taxon>
        <taxon>Agaricomycetes</taxon>
        <taxon>Agaricomycetidae</taxon>
        <taxon>Agaricales</taxon>
        <taxon>Agaricineae</taxon>
        <taxon>Strophariaceae</taxon>
        <taxon>Psilocybe</taxon>
    </lineage>
</organism>
<accession>A0A409XAP1</accession>
<feature type="compositionally biased region" description="Low complexity" evidence="1">
    <location>
        <begin position="179"/>
        <end position="197"/>
    </location>
</feature>
<proteinExistence type="predicted"/>
<reference evidence="2 3" key="1">
    <citation type="journal article" date="2018" name="Evol. Lett.">
        <title>Horizontal gene cluster transfer increased hallucinogenic mushroom diversity.</title>
        <authorList>
            <person name="Reynolds H.T."/>
            <person name="Vijayakumar V."/>
            <person name="Gluck-Thaler E."/>
            <person name="Korotkin H.B."/>
            <person name="Matheny P.B."/>
            <person name="Slot J.C."/>
        </authorList>
    </citation>
    <scope>NUCLEOTIDE SEQUENCE [LARGE SCALE GENOMIC DNA]</scope>
    <source>
        <strain evidence="2 3">2631</strain>
    </source>
</reference>
<dbReference type="AlphaFoldDB" id="A0A409XAP1"/>
<dbReference type="STRING" id="93625.A0A409XAP1"/>
<sequence length="262" mass="26345">MHGGSVGDSSAAGGTARLSGLDSHLVGTNAHALGLVRVCVLGPKEGVAGNEDDGADEEGANTTTVCPDPHLHGTVASAASVQAHVKRTIAVVHTPNTDAPALNSGANEDPSPTALSCPPAPPPLPPCLSPPCASLHPHDLSLFISSHLPCPCPYCTTSPRNKDIQQQMLLRPLQPPLPTSSAHAAMPPSPAAAAAPPSFPTSCPAPNAPAPAPLPWPAASAAAVPGVLKRAQRTALDKRCDSLCASVAAAASPCCCRLYLCL</sequence>
<keyword evidence="3" id="KW-1185">Reference proteome</keyword>
<dbReference type="EMBL" id="NHYD01002217">
    <property type="protein sequence ID" value="PPQ87747.1"/>
    <property type="molecule type" value="Genomic_DNA"/>
</dbReference>
<evidence type="ECO:0000313" key="3">
    <source>
        <dbReference type="Proteomes" id="UP000283269"/>
    </source>
</evidence>
<dbReference type="InParanoid" id="A0A409XAP1"/>
<name>A0A409XAP1_PSICY</name>
<evidence type="ECO:0000313" key="2">
    <source>
        <dbReference type="EMBL" id="PPQ87747.1"/>
    </source>
</evidence>
<dbReference type="Proteomes" id="UP000283269">
    <property type="component" value="Unassembled WGS sequence"/>
</dbReference>
<feature type="region of interest" description="Disordered" evidence="1">
    <location>
        <begin position="96"/>
        <end position="118"/>
    </location>
</feature>
<feature type="region of interest" description="Disordered" evidence="1">
    <location>
        <begin position="174"/>
        <end position="197"/>
    </location>
</feature>
<protein>
    <submittedName>
        <fullName evidence="2">Uncharacterized protein</fullName>
    </submittedName>
</protein>
<evidence type="ECO:0000256" key="1">
    <source>
        <dbReference type="SAM" id="MobiDB-lite"/>
    </source>
</evidence>
<comment type="caution">
    <text evidence="2">The sequence shown here is derived from an EMBL/GenBank/DDBJ whole genome shotgun (WGS) entry which is preliminary data.</text>
</comment>
<gene>
    <name evidence="2" type="ORF">CVT25_015175</name>
</gene>